<accession>A0A365HCZ8</accession>
<dbReference type="EMBL" id="QLYX01000001">
    <property type="protein sequence ID" value="RAY16909.1"/>
    <property type="molecule type" value="Genomic_DNA"/>
</dbReference>
<protein>
    <submittedName>
        <fullName evidence="1">Uncharacterized protein</fullName>
    </submittedName>
</protein>
<comment type="caution">
    <text evidence="1">The sequence shown here is derived from an EMBL/GenBank/DDBJ whole genome shotgun (WGS) entry which is preliminary data.</text>
</comment>
<dbReference type="RefSeq" id="WP_111862959.1">
    <property type="nucleotide sequence ID" value="NZ_QLYX01000001.1"/>
</dbReference>
<dbReference type="OrthoDB" id="7478453at2"/>
<organism evidence="1 2">
    <name type="scientific">Actinomadura craniellae</name>
    <dbReference type="NCBI Taxonomy" id="2231787"/>
    <lineage>
        <taxon>Bacteria</taxon>
        <taxon>Bacillati</taxon>
        <taxon>Actinomycetota</taxon>
        <taxon>Actinomycetes</taxon>
        <taxon>Streptosporangiales</taxon>
        <taxon>Thermomonosporaceae</taxon>
        <taxon>Actinomadura</taxon>
    </lineage>
</organism>
<reference evidence="1 2" key="1">
    <citation type="submission" date="2018-06" db="EMBL/GenBank/DDBJ databases">
        <title>Actinomadura craniellae sp. nov. isolated from marine sponge Craniella sp.</title>
        <authorList>
            <person name="Li L."/>
            <person name="Xu Q.H."/>
            <person name="Lin H.W."/>
            <person name="Lu Y.H."/>
        </authorList>
    </citation>
    <scope>NUCLEOTIDE SEQUENCE [LARGE SCALE GENOMIC DNA]</scope>
    <source>
        <strain evidence="1 2">LHW63021</strain>
    </source>
</reference>
<keyword evidence="2" id="KW-1185">Reference proteome</keyword>
<evidence type="ECO:0000313" key="1">
    <source>
        <dbReference type="EMBL" id="RAY16909.1"/>
    </source>
</evidence>
<proteinExistence type="predicted"/>
<dbReference type="AlphaFoldDB" id="A0A365HCZ8"/>
<sequence length="99" mass="10137">MRLRVGQTIRSAVDATALVVIRCPDDDLTVTCGGREMTEEGGTGEQATAAGGPGMALGKRYTADGVDIELLCVQAGDHPVAVNGTEVAQQNAKPLPASD</sequence>
<name>A0A365HCZ8_9ACTN</name>
<dbReference type="Proteomes" id="UP000251891">
    <property type="component" value="Unassembled WGS sequence"/>
</dbReference>
<gene>
    <name evidence="1" type="ORF">DPM19_01710</name>
</gene>
<evidence type="ECO:0000313" key="2">
    <source>
        <dbReference type="Proteomes" id="UP000251891"/>
    </source>
</evidence>